<dbReference type="InterPro" id="IPR053859">
    <property type="entry name" value="MVD-like_N"/>
</dbReference>
<reference evidence="18 19" key="1">
    <citation type="journal article" date="2017" name="Curr. Biol.">
        <title>Genome architecture and evolution of a unichromosomal asexual nematode.</title>
        <authorList>
            <person name="Fradin H."/>
            <person name="Zegar C."/>
            <person name="Gutwein M."/>
            <person name="Lucas J."/>
            <person name="Kovtun M."/>
            <person name="Corcoran D."/>
            <person name="Baugh L.R."/>
            <person name="Kiontke K."/>
            <person name="Gunsalus K."/>
            <person name="Fitch D.H."/>
            <person name="Piano F."/>
        </authorList>
    </citation>
    <scope>NUCLEOTIDE SEQUENCE [LARGE SCALE GENOMIC DNA]</scope>
    <source>
        <strain evidence="18">PF1309</strain>
    </source>
</reference>
<dbReference type="EMBL" id="LIAE01010337">
    <property type="protein sequence ID" value="PAV62955.1"/>
    <property type="molecule type" value="Genomic_DNA"/>
</dbReference>
<comment type="catalytic activity">
    <reaction evidence="14 15">
        <text>(R)-5-diphosphomevalonate + ATP = isopentenyl diphosphate + ADP + phosphate + CO2</text>
        <dbReference type="Rhea" id="RHEA:23732"/>
        <dbReference type="ChEBI" id="CHEBI:16526"/>
        <dbReference type="ChEBI" id="CHEBI:30616"/>
        <dbReference type="ChEBI" id="CHEBI:43474"/>
        <dbReference type="ChEBI" id="CHEBI:57557"/>
        <dbReference type="ChEBI" id="CHEBI:128769"/>
        <dbReference type="ChEBI" id="CHEBI:456216"/>
        <dbReference type="EC" id="4.1.1.33"/>
    </reaction>
</comment>
<keyword evidence="11" id="KW-1207">Sterol metabolism</keyword>
<dbReference type="PANTHER" id="PTHR10977:SF3">
    <property type="entry name" value="DIPHOSPHOMEVALONATE DECARBOXYLASE"/>
    <property type="match status" value="1"/>
</dbReference>
<evidence type="ECO:0000313" key="18">
    <source>
        <dbReference type="EMBL" id="PAV62955.1"/>
    </source>
</evidence>
<keyword evidence="12" id="KW-0753">Steroid metabolism</keyword>
<keyword evidence="6 15" id="KW-0547">Nucleotide-binding</keyword>
<evidence type="ECO:0000256" key="12">
    <source>
        <dbReference type="ARBA" id="ARBA00023221"/>
    </source>
</evidence>
<dbReference type="GO" id="GO:0004163">
    <property type="term" value="F:diphosphomevalonate decarboxylase activity"/>
    <property type="evidence" value="ECO:0007669"/>
    <property type="project" value="UniProtKB-EC"/>
</dbReference>
<dbReference type="AlphaFoldDB" id="A0A2A2JML3"/>
<dbReference type="InterPro" id="IPR014721">
    <property type="entry name" value="Ribsml_uS5_D2-typ_fold_subgr"/>
</dbReference>
<keyword evidence="8" id="KW-0752">Steroid biosynthesis</keyword>
<dbReference type="InterPro" id="IPR041431">
    <property type="entry name" value="Mvd1_C"/>
</dbReference>
<evidence type="ECO:0000256" key="4">
    <source>
        <dbReference type="ARBA" id="ARBA00019335"/>
    </source>
</evidence>
<dbReference type="InterPro" id="IPR029765">
    <property type="entry name" value="Mev_diP_decarb"/>
</dbReference>
<gene>
    <name evidence="18" type="ORF">WR25_03857</name>
</gene>
<dbReference type="InterPro" id="IPR005935">
    <property type="entry name" value="Mev_decarb"/>
</dbReference>
<protein>
    <recommendedName>
        <fullName evidence="4 15">Diphosphomevalonate decarboxylase</fullName>
        <ecNumber evidence="3 15">4.1.1.33</ecNumber>
    </recommendedName>
</protein>
<dbReference type="InterPro" id="IPR036554">
    <property type="entry name" value="GHMP_kinase_C_sf"/>
</dbReference>
<evidence type="ECO:0000256" key="6">
    <source>
        <dbReference type="ARBA" id="ARBA00022741"/>
    </source>
</evidence>
<keyword evidence="7 15" id="KW-0067">ATP-binding</keyword>
<evidence type="ECO:0000256" key="9">
    <source>
        <dbReference type="ARBA" id="ARBA00023011"/>
    </source>
</evidence>
<feature type="domain" description="Diphosphomevalonate decarboxylase-like N-terminal" evidence="17">
    <location>
        <begin position="32"/>
        <end position="192"/>
    </location>
</feature>
<evidence type="ECO:0000256" key="13">
    <source>
        <dbReference type="ARBA" id="ARBA00023239"/>
    </source>
</evidence>
<dbReference type="Pfam" id="PF22700">
    <property type="entry name" value="MVD-like_N"/>
    <property type="match status" value="1"/>
</dbReference>
<dbReference type="Gene3D" id="3.30.70.890">
    <property type="entry name" value="GHMP kinase, C-terminal domain"/>
    <property type="match status" value="1"/>
</dbReference>
<evidence type="ECO:0000256" key="2">
    <source>
        <dbReference type="ARBA" id="ARBA00008831"/>
    </source>
</evidence>
<comment type="function">
    <text evidence="1">Catalyzes the ATP dependent decarboxylation of (R)-5-diphosphomevalonate to form isopentenyl diphosphate (IPP). Functions in the mevalonate (MVA) pathway leading to isopentenyl diphosphate (IPP), a key precursor for the biosynthesis of isoprenoids and sterol synthesis.</text>
</comment>
<dbReference type="GO" id="GO:0019287">
    <property type="term" value="P:isopentenyl diphosphate biosynthetic process, mevalonate pathway"/>
    <property type="evidence" value="ECO:0007669"/>
    <property type="project" value="InterPro"/>
</dbReference>
<dbReference type="OrthoDB" id="10253702at2759"/>
<evidence type="ECO:0000256" key="15">
    <source>
        <dbReference type="PIRNR" id="PIRNR015950"/>
    </source>
</evidence>
<keyword evidence="19" id="KW-1185">Reference proteome</keyword>
<keyword evidence="9" id="KW-0756">Sterol biosynthesis</keyword>
<sequence>MFRRMTNEEEGGVRSKLARIELQNATVEVKVPINIALIKYWGKRDENLVLPLNDSLSFTIDSLFARTKVSIESIKDDPQRGDEVTINGKTVDLRKNSRFGKVFDEARKLLYTSDNNGSNANSNIVFKVDSRTNFPVAAGLASSAAGFAAIAFAIKQLLSLSDDDACRLARIGSGSACRSMCGGLAHWRAGVLVNGFDSISVSLYPSSHWSSLRCIIVIFNDREKDTGSTVGMQRTVQTSSLLKRRIQIDVPERVDRLYLDDLSLSNM</sequence>
<dbReference type="SUPFAM" id="SSF55060">
    <property type="entry name" value="GHMP Kinase, C-terminal domain"/>
    <property type="match status" value="1"/>
</dbReference>
<dbReference type="EC" id="4.1.1.33" evidence="3 15"/>
<dbReference type="FunFam" id="3.30.230.10:FF:000072">
    <property type="entry name" value="Diphosphomevalonate decarboxylase"/>
    <property type="match status" value="1"/>
</dbReference>
<evidence type="ECO:0000259" key="16">
    <source>
        <dbReference type="Pfam" id="PF18376"/>
    </source>
</evidence>
<evidence type="ECO:0000256" key="8">
    <source>
        <dbReference type="ARBA" id="ARBA00022955"/>
    </source>
</evidence>
<keyword evidence="13 15" id="KW-0456">Lyase</keyword>
<proteinExistence type="inferred from homology"/>
<dbReference type="NCBIfam" id="TIGR01240">
    <property type="entry name" value="mevDPdecarb"/>
    <property type="match status" value="1"/>
</dbReference>
<comment type="similarity">
    <text evidence="2 15">Belongs to the diphosphomevalonate decarboxylase family.</text>
</comment>
<dbReference type="SUPFAM" id="SSF54211">
    <property type="entry name" value="Ribosomal protein S5 domain 2-like"/>
    <property type="match status" value="1"/>
</dbReference>
<organism evidence="18 19">
    <name type="scientific">Diploscapter pachys</name>
    <dbReference type="NCBI Taxonomy" id="2018661"/>
    <lineage>
        <taxon>Eukaryota</taxon>
        <taxon>Metazoa</taxon>
        <taxon>Ecdysozoa</taxon>
        <taxon>Nematoda</taxon>
        <taxon>Chromadorea</taxon>
        <taxon>Rhabditida</taxon>
        <taxon>Rhabditina</taxon>
        <taxon>Rhabditomorpha</taxon>
        <taxon>Rhabditoidea</taxon>
        <taxon>Rhabditidae</taxon>
        <taxon>Diploscapter</taxon>
    </lineage>
</organism>
<dbReference type="STRING" id="2018661.A0A2A2JML3"/>
<feature type="domain" description="Mvd1 C-terminal" evidence="16">
    <location>
        <begin position="214"/>
        <end position="257"/>
    </location>
</feature>
<evidence type="ECO:0000259" key="17">
    <source>
        <dbReference type="Pfam" id="PF22700"/>
    </source>
</evidence>
<evidence type="ECO:0000256" key="5">
    <source>
        <dbReference type="ARBA" id="ARBA00022516"/>
    </source>
</evidence>
<dbReference type="PANTHER" id="PTHR10977">
    <property type="entry name" value="DIPHOSPHOMEVALONATE DECARBOXYLASE"/>
    <property type="match status" value="1"/>
</dbReference>
<evidence type="ECO:0000256" key="11">
    <source>
        <dbReference type="ARBA" id="ARBA00023166"/>
    </source>
</evidence>
<keyword evidence="5" id="KW-0444">Lipid biosynthesis</keyword>
<dbReference type="Pfam" id="PF18376">
    <property type="entry name" value="MDD_C"/>
    <property type="match status" value="1"/>
</dbReference>
<dbReference type="GO" id="GO:0016126">
    <property type="term" value="P:sterol biosynthetic process"/>
    <property type="evidence" value="ECO:0007669"/>
    <property type="project" value="UniProtKB-KW"/>
</dbReference>
<evidence type="ECO:0000256" key="1">
    <source>
        <dbReference type="ARBA" id="ARBA00003812"/>
    </source>
</evidence>
<accession>A0A2A2JML3</accession>
<dbReference type="Gene3D" id="3.30.230.10">
    <property type="match status" value="1"/>
</dbReference>
<evidence type="ECO:0000256" key="10">
    <source>
        <dbReference type="ARBA" id="ARBA00023098"/>
    </source>
</evidence>
<evidence type="ECO:0000256" key="3">
    <source>
        <dbReference type="ARBA" id="ARBA00012296"/>
    </source>
</evidence>
<dbReference type="InterPro" id="IPR020568">
    <property type="entry name" value="Ribosomal_Su5_D2-typ_SF"/>
</dbReference>
<evidence type="ECO:0000256" key="14">
    <source>
        <dbReference type="ARBA" id="ARBA00048154"/>
    </source>
</evidence>
<evidence type="ECO:0000313" key="19">
    <source>
        <dbReference type="Proteomes" id="UP000218231"/>
    </source>
</evidence>
<evidence type="ECO:0000256" key="7">
    <source>
        <dbReference type="ARBA" id="ARBA00022840"/>
    </source>
</evidence>
<dbReference type="GO" id="GO:0005829">
    <property type="term" value="C:cytosol"/>
    <property type="evidence" value="ECO:0007669"/>
    <property type="project" value="InterPro"/>
</dbReference>
<dbReference type="GO" id="GO:0005524">
    <property type="term" value="F:ATP binding"/>
    <property type="evidence" value="ECO:0007669"/>
    <property type="project" value="UniProtKB-UniRule"/>
</dbReference>
<dbReference type="PIRSF" id="PIRSF015950">
    <property type="entry name" value="Mev_P_decrbx"/>
    <property type="match status" value="1"/>
</dbReference>
<keyword evidence="10 15" id="KW-0443">Lipid metabolism</keyword>
<dbReference type="Proteomes" id="UP000218231">
    <property type="component" value="Unassembled WGS sequence"/>
</dbReference>
<name>A0A2A2JML3_9BILA</name>
<comment type="caution">
    <text evidence="18">The sequence shown here is derived from an EMBL/GenBank/DDBJ whole genome shotgun (WGS) entry which is preliminary data.</text>
</comment>